<dbReference type="PROSITE" id="PS01031">
    <property type="entry name" value="SHSP"/>
    <property type="match status" value="1"/>
</dbReference>
<accession>A0A3D8GSW9</accession>
<dbReference type="CDD" id="cd06464">
    <property type="entry name" value="ACD_sHsps-like"/>
    <property type="match status" value="1"/>
</dbReference>
<dbReference type="InterPro" id="IPR002068">
    <property type="entry name" value="A-crystallin/Hsp20_dom"/>
</dbReference>
<sequence>MDMDKIKQWIEMTQQYQNGRFWEMVFEDNPPGDAPDDQPVRQRKAKEKPGTYPKTDIFLTDRDVILLLEIPGALREDIALSVSGTRLTIKGILQAPMINGVTVQTERKYGEFQRNIDLPEPAESKDIHARFENGLLIMTYPRRYTREETIMIR</sequence>
<evidence type="ECO:0000256" key="3">
    <source>
        <dbReference type="SAM" id="MobiDB-lite"/>
    </source>
</evidence>
<evidence type="ECO:0000256" key="1">
    <source>
        <dbReference type="PROSITE-ProRule" id="PRU00285"/>
    </source>
</evidence>
<keyword evidence="6" id="KW-1185">Reference proteome</keyword>
<dbReference type="SUPFAM" id="SSF49764">
    <property type="entry name" value="HSP20-like chaperones"/>
    <property type="match status" value="1"/>
</dbReference>
<evidence type="ECO:0000256" key="2">
    <source>
        <dbReference type="RuleBase" id="RU003616"/>
    </source>
</evidence>
<dbReference type="Proteomes" id="UP000257144">
    <property type="component" value="Unassembled WGS sequence"/>
</dbReference>
<comment type="caution">
    <text evidence="5">The sequence shown here is derived from an EMBL/GenBank/DDBJ whole genome shotgun (WGS) entry which is preliminary data.</text>
</comment>
<evidence type="ECO:0000259" key="4">
    <source>
        <dbReference type="PROSITE" id="PS01031"/>
    </source>
</evidence>
<dbReference type="Pfam" id="PF00011">
    <property type="entry name" value="HSP20"/>
    <property type="match status" value="1"/>
</dbReference>
<reference evidence="5 6" key="1">
    <citation type="submission" date="2018-07" db="EMBL/GenBank/DDBJ databases">
        <title>Bacillus sp. YLB-04 draft genome sequence.</title>
        <authorList>
            <person name="Yu L."/>
            <person name="Tang X."/>
        </authorList>
    </citation>
    <scope>NUCLEOTIDE SEQUENCE [LARGE SCALE GENOMIC DNA]</scope>
    <source>
        <strain evidence="5 6">YLB-04</strain>
    </source>
</reference>
<evidence type="ECO:0000313" key="5">
    <source>
        <dbReference type="EMBL" id="RDU37351.1"/>
    </source>
</evidence>
<evidence type="ECO:0000313" key="6">
    <source>
        <dbReference type="Proteomes" id="UP000257144"/>
    </source>
</evidence>
<dbReference type="PANTHER" id="PTHR11527">
    <property type="entry name" value="HEAT-SHOCK PROTEIN 20 FAMILY MEMBER"/>
    <property type="match status" value="1"/>
</dbReference>
<gene>
    <name evidence="5" type="ORF">DRW41_05760</name>
</gene>
<feature type="domain" description="SHSP" evidence="4">
    <location>
        <begin position="46"/>
        <end position="153"/>
    </location>
</feature>
<dbReference type="RefSeq" id="WP_115451025.1">
    <property type="nucleotide sequence ID" value="NZ_QNQT01000002.1"/>
</dbReference>
<protein>
    <submittedName>
        <fullName evidence="5">Hsp20/alpha crystallin family protein</fullName>
    </submittedName>
</protein>
<dbReference type="InterPro" id="IPR031107">
    <property type="entry name" value="Small_HSP"/>
</dbReference>
<proteinExistence type="inferred from homology"/>
<name>A0A3D8GSW9_9BACI</name>
<comment type="similarity">
    <text evidence="1 2">Belongs to the small heat shock protein (HSP20) family.</text>
</comment>
<dbReference type="OrthoDB" id="9811615at2"/>
<dbReference type="EMBL" id="QNQT01000002">
    <property type="protein sequence ID" value="RDU37351.1"/>
    <property type="molecule type" value="Genomic_DNA"/>
</dbReference>
<dbReference type="Gene3D" id="2.60.40.790">
    <property type="match status" value="1"/>
</dbReference>
<dbReference type="AlphaFoldDB" id="A0A3D8GSW9"/>
<dbReference type="InterPro" id="IPR008978">
    <property type="entry name" value="HSP20-like_chaperone"/>
</dbReference>
<feature type="region of interest" description="Disordered" evidence="3">
    <location>
        <begin position="29"/>
        <end position="52"/>
    </location>
</feature>
<organism evidence="5 6">
    <name type="scientific">Neobacillus piezotolerans</name>
    <dbReference type="NCBI Taxonomy" id="2259171"/>
    <lineage>
        <taxon>Bacteria</taxon>
        <taxon>Bacillati</taxon>
        <taxon>Bacillota</taxon>
        <taxon>Bacilli</taxon>
        <taxon>Bacillales</taxon>
        <taxon>Bacillaceae</taxon>
        <taxon>Neobacillus</taxon>
    </lineage>
</organism>